<feature type="region of interest" description="Disordered" evidence="2">
    <location>
        <begin position="329"/>
        <end position="350"/>
    </location>
</feature>
<feature type="compositionally biased region" description="Polar residues" evidence="2">
    <location>
        <begin position="331"/>
        <end position="350"/>
    </location>
</feature>
<evidence type="ECO:0000313" key="4">
    <source>
        <dbReference type="Proteomes" id="UP000683360"/>
    </source>
</evidence>
<name>A0A8S3TP92_MYTED</name>
<dbReference type="OrthoDB" id="10013754at2759"/>
<evidence type="ECO:0000256" key="2">
    <source>
        <dbReference type="SAM" id="MobiDB-lite"/>
    </source>
</evidence>
<accession>A0A8S3TP92</accession>
<dbReference type="Proteomes" id="UP000683360">
    <property type="component" value="Unassembled WGS sequence"/>
</dbReference>
<proteinExistence type="predicted"/>
<gene>
    <name evidence="3" type="ORF">MEDL_48034</name>
</gene>
<evidence type="ECO:0000256" key="1">
    <source>
        <dbReference type="SAM" id="Coils"/>
    </source>
</evidence>
<dbReference type="EMBL" id="CAJPWZ010002318">
    <property type="protein sequence ID" value="CAG2235477.1"/>
    <property type="molecule type" value="Genomic_DNA"/>
</dbReference>
<feature type="compositionally biased region" description="Polar residues" evidence="2">
    <location>
        <begin position="374"/>
        <end position="395"/>
    </location>
</feature>
<feature type="coiled-coil region" evidence="1">
    <location>
        <begin position="204"/>
        <end position="252"/>
    </location>
</feature>
<reference evidence="3" key="1">
    <citation type="submission" date="2021-03" db="EMBL/GenBank/DDBJ databases">
        <authorList>
            <person name="Bekaert M."/>
        </authorList>
    </citation>
    <scope>NUCLEOTIDE SEQUENCE</scope>
</reference>
<organism evidence="3 4">
    <name type="scientific">Mytilus edulis</name>
    <name type="common">Blue mussel</name>
    <dbReference type="NCBI Taxonomy" id="6550"/>
    <lineage>
        <taxon>Eukaryota</taxon>
        <taxon>Metazoa</taxon>
        <taxon>Spiralia</taxon>
        <taxon>Lophotrochozoa</taxon>
        <taxon>Mollusca</taxon>
        <taxon>Bivalvia</taxon>
        <taxon>Autobranchia</taxon>
        <taxon>Pteriomorphia</taxon>
        <taxon>Mytilida</taxon>
        <taxon>Mytiloidea</taxon>
        <taxon>Mytilidae</taxon>
        <taxon>Mytilinae</taxon>
        <taxon>Mytilus</taxon>
    </lineage>
</organism>
<keyword evidence="1" id="KW-0175">Coiled coil</keyword>
<sequence>MAADVNGCVVSVGDFNPNLCDLSQNSISESGFNGIDVVNQSSDETFREYSPHNSQMVRILTEMSTPCRSSVNNTVDDNIESQNSQLNDFVPNQEFIARLDDNLFNLPRDLYIPKLLEMTNDIENTITWYRSILTSRAKSVQGCPTGKLYTRKSTSRSSSTLKYAKDCYILYMFINGDSSGIDEVFRKDDNKSVSDQSTVPNCNVIELRATLQSALERISELERLETENQKTIKHMKTENNKLQTDLENVNEILSRHCVANERKFIQYDANHKLFNQQTKAIGEFNFDSYTTSVQKIGAEIERFNKLQASLQKQVNELKLSTQKSYAEKVSTETPARTSNQPFPKQMNSIPNRSNQQTKIYIPVCSPVTDLPSEVNKSTNGNISPLSTPKSYTNTHSDSHKDNGLRELDKQSNTSYKIPVRLDGVTENIDTAPAESDENFFTGVKRKRTARYYLSGINPKSTRSGILAYLEKENVHVTYLRLFNPKHSAQRVSAKLNVVENCADCVESYNFWPDGVQCRKWLSNYEWNHRFSNETENEQHHE</sequence>
<feature type="region of interest" description="Disordered" evidence="2">
    <location>
        <begin position="374"/>
        <end position="405"/>
    </location>
</feature>
<feature type="compositionally biased region" description="Basic and acidic residues" evidence="2">
    <location>
        <begin position="396"/>
        <end position="405"/>
    </location>
</feature>
<keyword evidence="4" id="KW-1185">Reference proteome</keyword>
<comment type="caution">
    <text evidence="3">The sequence shown here is derived from an EMBL/GenBank/DDBJ whole genome shotgun (WGS) entry which is preliminary data.</text>
</comment>
<dbReference type="AlphaFoldDB" id="A0A8S3TP92"/>
<evidence type="ECO:0000313" key="3">
    <source>
        <dbReference type="EMBL" id="CAG2235477.1"/>
    </source>
</evidence>
<protein>
    <submittedName>
        <fullName evidence="3">Uncharacterized protein</fullName>
    </submittedName>
</protein>